<protein>
    <submittedName>
        <fullName evidence="1">Uncharacterized protein</fullName>
    </submittedName>
</protein>
<dbReference type="EMBL" id="JAGMWT010000032">
    <property type="protein sequence ID" value="KAH7109464.1"/>
    <property type="molecule type" value="Genomic_DNA"/>
</dbReference>
<organism evidence="1 2">
    <name type="scientific">Dendryphion nanum</name>
    <dbReference type="NCBI Taxonomy" id="256645"/>
    <lineage>
        <taxon>Eukaryota</taxon>
        <taxon>Fungi</taxon>
        <taxon>Dikarya</taxon>
        <taxon>Ascomycota</taxon>
        <taxon>Pezizomycotina</taxon>
        <taxon>Dothideomycetes</taxon>
        <taxon>Pleosporomycetidae</taxon>
        <taxon>Pleosporales</taxon>
        <taxon>Torulaceae</taxon>
        <taxon>Dendryphion</taxon>
    </lineage>
</organism>
<evidence type="ECO:0000313" key="1">
    <source>
        <dbReference type="EMBL" id="KAH7109464.1"/>
    </source>
</evidence>
<dbReference type="OrthoDB" id="3745836at2759"/>
<dbReference type="SUPFAM" id="SSF55729">
    <property type="entry name" value="Acyl-CoA N-acyltransferases (Nat)"/>
    <property type="match status" value="1"/>
</dbReference>
<comment type="caution">
    <text evidence="1">The sequence shown here is derived from an EMBL/GenBank/DDBJ whole genome shotgun (WGS) entry which is preliminary data.</text>
</comment>
<name>A0A9P9CYS4_9PLEO</name>
<dbReference type="Proteomes" id="UP000700596">
    <property type="component" value="Unassembled WGS sequence"/>
</dbReference>
<accession>A0A9P9CYS4</accession>
<evidence type="ECO:0000313" key="2">
    <source>
        <dbReference type="Proteomes" id="UP000700596"/>
    </source>
</evidence>
<gene>
    <name evidence="1" type="ORF">B0J11DRAFT_545102</name>
</gene>
<keyword evidence="2" id="KW-1185">Reference proteome</keyword>
<proteinExistence type="predicted"/>
<sequence length="232" mass="25964">MTPQLSATTLYTSADLKSRPDLTRAIISVANIAFRRPKFFDPDRWYLPPDPRCSTRFPDVDEYTSMIGPLGSIAVIFDQSPEAQKDIGDGRLAEGRVVAGAAILPWPTQWARENVGVGDGEEIGWEVKAVFVDERYLKTGLAGRLVQFLENHLVERMRADLTRQSKDVGGNGNVKESGILTLWIIAAECLNGVYWGKRGFREIRRVTQGEGVWGCKMSFELLVLRKDAEFDV</sequence>
<dbReference type="InterPro" id="IPR016181">
    <property type="entry name" value="Acyl_CoA_acyltransferase"/>
</dbReference>
<reference evidence="1" key="1">
    <citation type="journal article" date="2021" name="Nat. Commun.">
        <title>Genetic determinants of endophytism in the Arabidopsis root mycobiome.</title>
        <authorList>
            <person name="Mesny F."/>
            <person name="Miyauchi S."/>
            <person name="Thiergart T."/>
            <person name="Pickel B."/>
            <person name="Atanasova L."/>
            <person name="Karlsson M."/>
            <person name="Huettel B."/>
            <person name="Barry K.W."/>
            <person name="Haridas S."/>
            <person name="Chen C."/>
            <person name="Bauer D."/>
            <person name="Andreopoulos W."/>
            <person name="Pangilinan J."/>
            <person name="LaButti K."/>
            <person name="Riley R."/>
            <person name="Lipzen A."/>
            <person name="Clum A."/>
            <person name="Drula E."/>
            <person name="Henrissat B."/>
            <person name="Kohler A."/>
            <person name="Grigoriev I.V."/>
            <person name="Martin F.M."/>
            <person name="Hacquard S."/>
        </authorList>
    </citation>
    <scope>NUCLEOTIDE SEQUENCE</scope>
    <source>
        <strain evidence="1">MPI-CAGE-CH-0243</strain>
    </source>
</reference>
<dbReference type="AlphaFoldDB" id="A0A9P9CYS4"/>